<organism evidence="3 4">
    <name type="scientific">Clostridium acetobutylicum (strain ATCC 824 / DSM 792 / JCM 1419 / IAM 19013 / LMG 5710 / NBRC 13948 / NRRL B-527 / VKM B-1787 / 2291 / W)</name>
    <dbReference type="NCBI Taxonomy" id="272562"/>
    <lineage>
        <taxon>Bacteria</taxon>
        <taxon>Bacillati</taxon>
        <taxon>Bacillota</taxon>
        <taxon>Clostridia</taxon>
        <taxon>Eubacteriales</taxon>
        <taxon>Clostridiaceae</taxon>
        <taxon>Clostridium</taxon>
    </lineage>
</organism>
<dbReference type="Proteomes" id="UP000000814">
    <property type="component" value="Chromosome"/>
</dbReference>
<protein>
    <submittedName>
        <fullName evidence="3">Uncharacterized protein</fullName>
    </submittedName>
</protein>
<dbReference type="AlphaFoldDB" id="Q97DL3"/>
<feature type="coiled-coil region" evidence="1">
    <location>
        <begin position="393"/>
        <end position="474"/>
    </location>
</feature>
<feature type="coiled-coil region" evidence="1">
    <location>
        <begin position="782"/>
        <end position="852"/>
    </location>
</feature>
<dbReference type="PATRIC" id="fig|272562.8.peg.3645"/>
<feature type="compositionally biased region" description="Basic and acidic residues" evidence="2">
    <location>
        <begin position="573"/>
        <end position="588"/>
    </location>
</feature>
<dbReference type="PIR" id="C97325">
    <property type="entry name" value="C97325"/>
</dbReference>
<dbReference type="EMBL" id="AE001437">
    <property type="protein sequence ID" value="AAK81390.1"/>
    <property type="molecule type" value="Genomic_DNA"/>
</dbReference>
<gene>
    <name evidence="3" type="ordered locus">CA_C3461</name>
</gene>
<evidence type="ECO:0000313" key="4">
    <source>
        <dbReference type="Proteomes" id="UP000000814"/>
    </source>
</evidence>
<feature type="coiled-coil region" evidence="1">
    <location>
        <begin position="203"/>
        <end position="246"/>
    </location>
</feature>
<keyword evidence="1" id="KW-0175">Coiled coil</keyword>
<feature type="compositionally biased region" description="Basic and acidic residues" evidence="2">
    <location>
        <begin position="595"/>
        <end position="619"/>
    </location>
</feature>
<evidence type="ECO:0000256" key="2">
    <source>
        <dbReference type="SAM" id="MobiDB-lite"/>
    </source>
</evidence>
<evidence type="ECO:0000256" key="1">
    <source>
        <dbReference type="SAM" id="Coils"/>
    </source>
</evidence>
<feature type="compositionally biased region" description="Low complexity" evidence="2">
    <location>
        <begin position="625"/>
        <end position="637"/>
    </location>
</feature>
<sequence>METKTNIDTVELALNKKYLIKPLMTIEEIKNSNLVEIMDEKSKVNLEENLQYPLLLKHSINGEAVNVRLKIVNERLLGIYIEVDYEGSLDGYYSSDGAASEQANDKQIPKIKGVNAVEYKKVQELCKIYGRFPSEEDFTGTIKKLQSKIAKITDELIRLNQERSSLEEANKAFQALDSIYKEYELSGFDEDVLNKNLDNIGKYEKIKEKVLNTTDIKEEAELEERIKTIENEIKKLDQIKNDISLDSNQISDSYSAYQKYKDIGTRKLEKIKKEFICNLKAKDELKSIIACDKDKITRYFYKEKTKVINENIKRLNKEINAISIIEEGVDDNIEYLIQKLKDEERYLKPNHPLNDMNKENEIKKIAKSAMEDVNSNMDSDLNAISELYNIESRMDQIQRNLKLKKDLVELKKEAQLLENAKEKLDILEKYKPIMVTRNKHKDNELFKNSYEKKYEKEIKEYNQAEDELKSMNISNLDDYDKAKIIFDDKEQELIEAENISDIASLDAEKENSKIIKYKAKRDDIIKQNSDILNVNMETYFADEVKEDSSKKIQNTINEKELLKKDENGINKENELKENKDIVKEESLPKENVNNKQEDNKTVKPADNKNKGKQVKENKNNKNKSVKNGQSKNNTQKNKPQKKTLEQLKKELLCSLKAKDELKSISKNTISEDMKAFCEEKVKKIDEDIKILDKEIGSLGVLGKSEIDDKINYMKEKFVFVSKMYNPIDQERYSRKYNSLKENQIREITEKAMANMDKAIVEEFKDISKLHTIENRIVEVQKVLDLKQQMIDLEEEGRKLEEAKEKLNIVNRYGYMMGFVSDTFYVNSYANTLKSQREAYNQAKEELSELNISNKKDFKEVKKAYDAKRKRILADKNISQITNLDREEELERIENYRKKQNEIIEKYKAV</sequence>
<feature type="coiled-coil region" evidence="1">
    <location>
        <begin position="142"/>
        <end position="176"/>
    </location>
</feature>
<feature type="region of interest" description="Disordered" evidence="2">
    <location>
        <begin position="573"/>
        <end position="643"/>
    </location>
</feature>
<keyword evidence="4" id="KW-1185">Reference proteome</keyword>
<dbReference type="KEGG" id="cac:CA_C3461"/>
<name>Q97DL3_CLOAB</name>
<proteinExistence type="predicted"/>
<dbReference type="STRING" id="272562.CA_C3461"/>
<dbReference type="GeneID" id="44999956"/>
<dbReference type="RefSeq" id="WP_010966730.1">
    <property type="nucleotide sequence ID" value="NC_003030.1"/>
</dbReference>
<dbReference type="HOGENOM" id="CLU_319514_0_0_9"/>
<evidence type="ECO:0000313" key="3">
    <source>
        <dbReference type="EMBL" id="AAK81390.1"/>
    </source>
</evidence>
<dbReference type="OrthoDB" id="1938257at2"/>
<accession>Q97DL3</accession>
<reference evidence="3 4" key="1">
    <citation type="journal article" date="2001" name="J. Bacteriol.">
        <title>Genome sequence and comparative analysis of the solvent-producing bacterium Clostridium acetobutylicum.</title>
        <authorList>
            <person name="Nolling J."/>
            <person name="Breton G."/>
            <person name="Omelchenko M.V."/>
            <person name="Makarova K.S."/>
            <person name="Zeng Q."/>
            <person name="Gibson R."/>
            <person name="Lee H.M."/>
            <person name="Dubois J."/>
            <person name="Qiu D."/>
            <person name="Hitti J."/>
            <person name="Wolf Y.I."/>
            <person name="Tatusov R.L."/>
            <person name="Sabathe F."/>
            <person name="Doucette-Stamm L."/>
            <person name="Soucaille P."/>
            <person name="Daly M.J."/>
            <person name="Bennett G.N."/>
            <person name="Koonin E.V."/>
            <person name="Smith D.R."/>
        </authorList>
    </citation>
    <scope>NUCLEOTIDE SEQUENCE [LARGE SCALE GENOMIC DNA]</scope>
    <source>
        <strain evidence="4">ATCC 824 / DSM 792 / JCM 1419 / LMG 5710 / VKM B-1787</strain>
    </source>
</reference>